<dbReference type="PANTHER" id="PTHR36710">
    <property type="entry name" value="PECTINESTERASE INHIBITOR-LIKE"/>
    <property type="match status" value="1"/>
</dbReference>
<evidence type="ECO:0000313" key="6">
    <source>
        <dbReference type="EMBL" id="KAK4598629.1"/>
    </source>
</evidence>
<proteinExistence type="inferred from homology"/>
<evidence type="ECO:0000256" key="4">
    <source>
        <dbReference type="SAM" id="SignalP"/>
    </source>
</evidence>
<keyword evidence="7" id="KW-1185">Reference proteome</keyword>
<gene>
    <name evidence="6" type="ORF">RGQ29_015905</name>
</gene>
<dbReference type="InterPro" id="IPR052421">
    <property type="entry name" value="PCW_Enzyme_Inhibitor"/>
</dbReference>
<dbReference type="NCBIfam" id="TIGR01614">
    <property type="entry name" value="PME_inhib"/>
    <property type="match status" value="1"/>
</dbReference>
<name>A0AAN7J425_QUERU</name>
<organism evidence="6 7">
    <name type="scientific">Quercus rubra</name>
    <name type="common">Northern red oak</name>
    <name type="synonym">Quercus borealis</name>
    <dbReference type="NCBI Taxonomy" id="3512"/>
    <lineage>
        <taxon>Eukaryota</taxon>
        <taxon>Viridiplantae</taxon>
        <taxon>Streptophyta</taxon>
        <taxon>Embryophyta</taxon>
        <taxon>Tracheophyta</taxon>
        <taxon>Spermatophyta</taxon>
        <taxon>Magnoliopsida</taxon>
        <taxon>eudicotyledons</taxon>
        <taxon>Gunneridae</taxon>
        <taxon>Pentapetalae</taxon>
        <taxon>rosids</taxon>
        <taxon>fabids</taxon>
        <taxon>Fagales</taxon>
        <taxon>Fagaceae</taxon>
        <taxon>Quercus</taxon>
    </lineage>
</organism>
<dbReference type="Gene3D" id="1.20.140.40">
    <property type="entry name" value="Invertase/pectin methylesterase inhibitor family protein"/>
    <property type="match status" value="1"/>
</dbReference>
<dbReference type="InterPro" id="IPR035513">
    <property type="entry name" value="Invertase/methylesterase_inhib"/>
</dbReference>
<comment type="caution">
    <text evidence="6">The sequence shown here is derived from an EMBL/GenBank/DDBJ whole genome shotgun (WGS) entry which is preliminary data.</text>
</comment>
<dbReference type="InterPro" id="IPR006501">
    <property type="entry name" value="Pectinesterase_inhib_dom"/>
</dbReference>
<dbReference type="SUPFAM" id="SSF101148">
    <property type="entry name" value="Plant invertase/pectin methylesterase inhibitor"/>
    <property type="match status" value="1"/>
</dbReference>
<evidence type="ECO:0000259" key="5">
    <source>
        <dbReference type="SMART" id="SM00856"/>
    </source>
</evidence>
<evidence type="ECO:0000256" key="1">
    <source>
        <dbReference type="ARBA" id="ARBA00022729"/>
    </source>
</evidence>
<dbReference type="Proteomes" id="UP001324115">
    <property type="component" value="Unassembled WGS sequence"/>
</dbReference>
<sequence>MASPINCLSILVIPLLVTSLFYQVSVGQKLDDAYLRSLCQKTTDHDFCFNTLKADPRTFKASADLNHLGLVTIAILIDTVQVEVDEIPGILKKLGDRVDKSRMENCQYDYNSALKILRDAYAAFSTQNYNGAKSLIINAGNGLAGCDQSYKDPPARTSPIADALTKVLKKRDIAVVVFDTIIG</sequence>
<dbReference type="SMART" id="SM00856">
    <property type="entry name" value="PMEI"/>
    <property type="match status" value="1"/>
</dbReference>
<evidence type="ECO:0000313" key="7">
    <source>
        <dbReference type="Proteomes" id="UP001324115"/>
    </source>
</evidence>
<evidence type="ECO:0000256" key="2">
    <source>
        <dbReference type="ARBA" id="ARBA00023157"/>
    </source>
</evidence>
<protein>
    <recommendedName>
        <fullName evidence="5">Pectinesterase inhibitor domain-containing protein</fullName>
    </recommendedName>
</protein>
<feature type="domain" description="Pectinesterase inhibitor" evidence="5">
    <location>
        <begin position="30"/>
        <end position="177"/>
    </location>
</feature>
<keyword evidence="1 4" id="KW-0732">Signal</keyword>
<evidence type="ECO:0000256" key="3">
    <source>
        <dbReference type="ARBA" id="ARBA00038471"/>
    </source>
</evidence>
<feature type="chain" id="PRO_5042901886" description="Pectinesterase inhibitor domain-containing protein" evidence="4">
    <location>
        <begin position="28"/>
        <end position="183"/>
    </location>
</feature>
<dbReference type="InterPro" id="IPR034086">
    <property type="entry name" value="PMEI_plant"/>
</dbReference>
<accession>A0AAN7J425</accession>
<dbReference type="EMBL" id="JAXUIC010000003">
    <property type="protein sequence ID" value="KAK4598629.1"/>
    <property type="molecule type" value="Genomic_DNA"/>
</dbReference>
<reference evidence="6 7" key="1">
    <citation type="journal article" date="2023" name="G3 (Bethesda)">
        <title>A haplotype-resolved chromosome-scale genome for Quercus rubra L. provides insights into the genetics of adaptive traits for red oak species.</title>
        <authorList>
            <person name="Kapoor B."/>
            <person name="Jenkins J."/>
            <person name="Schmutz J."/>
            <person name="Zhebentyayeva T."/>
            <person name="Kuelheim C."/>
            <person name="Coggeshall M."/>
            <person name="Heim C."/>
            <person name="Lasky J.R."/>
            <person name="Leites L."/>
            <person name="Islam-Faridi N."/>
            <person name="Romero-Severson J."/>
            <person name="DeLeo V.L."/>
            <person name="Lucas S.M."/>
            <person name="Lazic D."/>
            <person name="Gailing O."/>
            <person name="Carlson J."/>
            <person name="Staton M."/>
        </authorList>
    </citation>
    <scope>NUCLEOTIDE SEQUENCE [LARGE SCALE GENOMIC DNA]</scope>
    <source>
        <strain evidence="6">Pseudo-F2</strain>
    </source>
</reference>
<dbReference type="Pfam" id="PF04043">
    <property type="entry name" value="PMEI"/>
    <property type="match status" value="1"/>
</dbReference>
<dbReference type="CDD" id="cd15797">
    <property type="entry name" value="PMEI"/>
    <property type="match status" value="1"/>
</dbReference>
<dbReference type="PANTHER" id="PTHR36710:SF18">
    <property type="entry name" value="PECTINESTERASE INHIBITOR 5-RELATED"/>
    <property type="match status" value="1"/>
</dbReference>
<feature type="signal peptide" evidence="4">
    <location>
        <begin position="1"/>
        <end position="27"/>
    </location>
</feature>
<dbReference type="GO" id="GO:0046910">
    <property type="term" value="F:pectinesterase inhibitor activity"/>
    <property type="evidence" value="ECO:0007669"/>
    <property type="project" value="InterPro"/>
</dbReference>
<comment type="similarity">
    <text evidence="3">Belongs to the PMEI family.</text>
</comment>
<keyword evidence="2" id="KW-1015">Disulfide bond</keyword>
<dbReference type="AlphaFoldDB" id="A0AAN7J425"/>